<dbReference type="PANTHER" id="PTHR42663">
    <property type="entry name" value="HYDROLASE C777.06C-RELATED-RELATED"/>
    <property type="match status" value="1"/>
</dbReference>
<sequence length="270" mass="29048">MTTPLRVTILGCGAAPGVPSIATGWGRCDPANPRNRRRRASILVSPAGPGDTPAPAPILVDTAPDLRDQLLDAGTNALSAVLYTHAHADHLHGLDDLREVNRAMGGPLDVYADAETLAVLEKRFHYAITPQPEGVRWIFKPLLVPHRIDGPFEVAGLPITPFAQDHKVMTTLGFRFGDGFAYSTDVVHLDDDAFAALAGVDTWVVGCIGWEPHPTHAHVERVLEWANRVGPRRLVLTHLGLGLDYDALVRVLPAGAEPAYDGMVLEVPSA</sequence>
<dbReference type="EC" id="3.1.4.55" evidence="2"/>
<comment type="caution">
    <text evidence="2">The sequence shown here is derived from an EMBL/GenBank/DDBJ whole genome shotgun (WGS) entry which is preliminary data.</text>
</comment>
<proteinExistence type="predicted"/>
<dbReference type="InterPro" id="IPR001279">
    <property type="entry name" value="Metallo-B-lactamas"/>
</dbReference>
<dbReference type="Proteomes" id="UP000555728">
    <property type="component" value="Unassembled WGS sequence"/>
</dbReference>
<dbReference type="EMBL" id="JACIGI010000003">
    <property type="protein sequence ID" value="MBB4284741.1"/>
    <property type="molecule type" value="Genomic_DNA"/>
</dbReference>
<accession>A0A7W6RX85</accession>
<reference evidence="2 3" key="1">
    <citation type="submission" date="2020-08" db="EMBL/GenBank/DDBJ databases">
        <title>Genome sequencing of Purple Non-Sulfur Bacteria from various extreme environments.</title>
        <authorList>
            <person name="Mayer M."/>
        </authorList>
    </citation>
    <scope>NUCLEOTIDE SEQUENCE [LARGE SCALE GENOMIC DNA]</scope>
    <source>
        <strain evidence="2 3">JA135</strain>
    </source>
</reference>
<dbReference type="PANTHER" id="PTHR42663:SF6">
    <property type="entry name" value="HYDROLASE C777.06C-RELATED"/>
    <property type="match status" value="1"/>
</dbReference>
<dbReference type="RefSeq" id="WP_184431295.1">
    <property type="nucleotide sequence ID" value="NZ_JACIGI010000003.1"/>
</dbReference>
<organism evidence="2 3">
    <name type="scientific">Roseospira goensis</name>
    <dbReference type="NCBI Taxonomy" id="391922"/>
    <lineage>
        <taxon>Bacteria</taxon>
        <taxon>Pseudomonadati</taxon>
        <taxon>Pseudomonadota</taxon>
        <taxon>Alphaproteobacteria</taxon>
        <taxon>Rhodospirillales</taxon>
        <taxon>Rhodospirillaceae</taxon>
        <taxon>Roseospira</taxon>
    </lineage>
</organism>
<dbReference type="AlphaFoldDB" id="A0A7W6RX85"/>
<evidence type="ECO:0000313" key="2">
    <source>
        <dbReference type="EMBL" id="MBB4284741.1"/>
    </source>
</evidence>
<evidence type="ECO:0000313" key="3">
    <source>
        <dbReference type="Proteomes" id="UP000555728"/>
    </source>
</evidence>
<gene>
    <name evidence="2" type="ORF">GGD88_000452</name>
</gene>
<protein>
    <submittedName>
        <fullName evidence="2">Phosphoribosyl 1,2-cyclic phosphate phosphodiesterase</fullName>
        <ecNumber evidence="2">3.1.4.55</ecNumber>
    </submittedName>
</protein>
<dbReference type="CDD" id="cd16279">
    <property type="entry name" value="metallo-hydrolase-like_MBL-fold"/>
    <property type="match status" value="1"/>
</dbReference>
<feature type="domain" description="Metallo-beta-lactamase" evidence="1">
    <location>
        <begin position="58"/>
        <end position="238"/>
    </location>
</feature>
<evidence type="ECO:0000259" key="1">
    <source>
        <dbReference type="Pfam" id="PF12706"/>
    </source>
</evidence>
<keyword evidence="2" id="KW-0378">Hydrolase</keyword>
<dbReference type="GO" id="GO:0103043">
    <property type="term" value="F:phosphoribosyl 1,2-cyclic phosphate phosphodiesterase activity"/>
    <property type="evidence" value="ECO:0007669"/>
    <property type="project" value="UniProtKB-EC"/>
</dbReference>
<dbReference type="InterPro" id="IPR036866">
    <property type="entry name" value="RibonucZ/Hydroxyglut_hydro"/>
</dbReference>
<dbReference type="SUPFAM" id="SSF56281">
    <property type="entry name" value="Metallo-hydrolase/oxidoreductase"/>
    <property type="match status" value="1"/>
</dbReference>
<name>A0A7W6RX85_9PROT</name>
<keyword evidence="3" id="KW-1185">Reference proteome</keyword>
<dbReference type="Gene3D" id="3.60.15.10">
    <property type="entry name" value="Ribonuclease Z/Hydroxyacylglutathione hydrolase-like"/>
    <property type="match status" value="1"/>
</dbReference>
<dbReference type="Pfam" id="PF12706">
    <property type="entry name" value="Lactamase_B_2"/>
    <property type="match status" value="1"/>
</dbReference>